<dbReference type="AlphaFoldDB" id="A0A0B6ZXP7"/>
<protein>
    <submittedName>
        <fullName evidence="1">Uncharacterized protein</fullName>
    </submittedName>
</protein>
<feature type="non-terminal residue" evidence="1">
    <location>
        <position position="1"/>
    </location>
</feature>
<proteinExistence type="predicted"/>
<dbReference type="EMBL" id="HACG01026529">
    <property type="protein sequence ID" value="CEK73394.1"/>
    <property type="molecule type" value="Transcribed_RNA"/>
</dbReference>
<sequence>QRSNISQRVIKIGRKEEDNLKGPQAAIHQIFSRVAIQCIASQCCISGNKMADILVKTG</sequence>
<evidence type="ECO:0000313" key="1">
    <source>
        <dbReference type="EMBL" id="CEK73394.1"/>
    </source>
</evidence>
<organism evidence="1">
    <name type="scientific">Arion vulgaris</name>
    <dbReference type="NCBI Taxonomy" id="1028688"/>
    <lineage>
        <taxon>Eukaryota</taxon>
        <taxon>Metazoa</taxon>
        <taxon>Spiralia</taxon>
        <taxon>Lophotrochozoa</taxon>
        <taxon>Mollusca</taxon>
        <taxon>Gastropoda</taxon>
        <taxon>Heterobranchia</taxon>
        <taxon>Euthyneura</taxon>
        <taxon>Panpulmonata</taxon>
        <taxon>Eupulmonata</taxon>
        <taxon>Stylommatophora</taxon>
        <taxon>Helicina</taxon>
        <taxon>Arionoidea</taxon>
        <taxon>Arionidae</taxon>
        <taxon>Arion</taxon>
    </lineage>
</organism>
<accession>A0A0B6ZXP7</accession>
<name>A0A0B6ZXP7_9EUPU</name>
<reference evidence="1" key="1">
    <citation type="submission" date="2014-12" db="EMBL/GenBank/DDBJ databases">
        <title>Insight into the proteome of Arion vulgaris.</title>
        <authorList>
            <person name="Aradska J."/>
            <person name="Bulat T."/>
            <person name="Smidak R."/>
            <person name="Sarate P."/>
            <person name="Gangsoo J."/>
            <person name="Sialana F."/>
            <person name="Bilban M."/>
            <person name="Lubec G."/>
        </authorList>
    </citation>
    <scope>NUCLEOTIDE SEQUENCE</scope>
    <source>
        <tissue evidence="1">Skin</tissue>
    </source>
</reference>
<gene>
    <name evidence="1" type="primary">ORF86595</name>
</gene>